<sequence>MKKILFIGGTHGNEPIGVNVLLRLSNTHDTFDWLIGNPRAFEQGTREFEGDLNRSAPGDVNSPQYASRRAAEIITRAQDYQYTIDLHGATEPTGIFLIITNPCAENFALAARLNVQRIVVWPSFSAELKGPLSEFVPCGLEIECGNKNAPETEQALTKILTEFLASDVSAPIDWRTTLATREIYEVHGSLRDTPQQQLTEFGSVTINNESFVSLFVGTYQPTTGVVCYKLRRYTGDFS</sequence>
<dbReference type="EMBL" id="MFQD01000018">
    <property type="protein sequence ID" value="OGH68030.1"/>
    <property type="molecule type" value="Genomic_DNA"/>
</dbReference>
<protein>
    <recommendedName>
        <fullName evidence="5">Succinylglutamate desuccinylase/Aspartoacylase catalytic domain-containing protein</fullName>
    </recommendedName>
</protein>
<dbReference type="SUPFAM" id="SSF53187">
    <property type="entry name" value="Zn-dependent exopeptidases"/>
    <property type="match status" value="1"/>
</dbReference>
<evidence type="ECO:0000256" key="3">
    <source>
        <dbReference type="ARBA" id="ARBA00022801"/>
    </source>
</evidence>
<evidence type="ECO:0000313" key="6">
    <source>
        <dbReference type="EMBL" id="OGH68030.1"/>
    </source>
</evidence>
<keyword evidence="3" id="KW-0378">Hydrolase</keyword>
<dbReference type="GO" id="GO:0005829">
    <property type="term" value="C:cytosol"/>
    <property type="evidence" value="ECO:0007669"/>
    <property type="project" value="TreeGrafter"/>
</dbReference>
<dbReference type="AlphaFoldDB" id="A0A1F6M8Y0"/>
<organism evidence="6 7">
    <name type="scientific">Candidatus Magasanikbacteria bacterium RIFCSPHIGHO2_02_FULL_50_9b</name>
    <dbReference type="NCBI Taxonomy" id="1798682"/>
    <lineage>
        <taxon>Bacteria</taxon>
        <taxon>Candidatus Magasanikiibacteriota</taxon>
    </lineage>
</organism>
<reference evidence="6 7" key="1">
    <citation type="journal article" date="2016" name="Nat. Commun.">
        <title>Thousands of microbial genomes shed light on interconnected biogeochemical processes in an aquifer system.</title>
        <authorList>
            <person name="Anantharaman K."/>
            <person name="Brown C.T."/>
            <person name="Hug L.A."/>
            <person name="Sharon I."/>
            <person name="Castelle C.J."/>
            <person name="Probst A.J."/>
            <person name="Thomas B.C."/>
            <person name="Singh A."/>
            <person name="Wilkins M.J."/>
            <person name="Karaoz U."/>
            <person name="Brodie E.L."/>
            <person name="Williams K.H."/>
            <person name="Hubbard S.S."/>
            <person name="Banfield J.F."/>
        </authorList>
    </citation>
    <scope>NUCLEOTIDE SEQUENCE [LARGE SCALE GENOMIC DNA]</scope>
</reference>
<feature type="domain" description="Succinylglutamate desuccinylase/Aspartoacylase catalytic" evidence="5">
    <location>
        <begin position="2"/>
        <end position="147"/>
    </location>
</feature>
<dbReference type="PANTHER" id="PTHR15162">
    <property type="entry name" value="ASPARTOACYLASE"/>
    <property type="match status" value="1"/>
</dbReference>
<gene>
    <name evidence="6" type="ORF">A3C15_00550</name>
</gene>
<dbReference type="STRING" id="1798682.A3C15_00550"/>
<dbReference type="GO" id="GO:0016788">
    <property type="term" value="F:hydrolase activity, acting on ester bonds"/>
    <property type="evidence" value="ECO:0007669"/>
    <property type="project" value="InterPro"/>
</dbReference>
<evidence type="ECO:0000259" key="5">
    <source>
        <dbReference type="Pfam" id="PF24827"/>
    </source>
</evidence>
<comment type="caution">
    <text evidence="6">The sequence shown here is derived from an EMBL/GenBank/DDBJ whole genome shotgun (WGS) entry which is preliminary data.</text>
</comment>
<accession>A0A1F6M8Y0</accession>
<dbReference type="Proteomes" id="UP000176532">
    <property type="component" value="Unassembled WGS sequence"/>
</dbReference>
<dbReference type="InterPro" id="IPR055438">
    <property type="entry name" value="AstE_AspA_cat"/>
</dbReference>
<name>A0A1F6M8Y0_9BACT</name>
<keyword evidence="2" id="KW-0479">Metal-binding</keyword>
<evidence type="ECO:0000313" key="7">
    <source>
        <dbReference type="Proteomes" id="UP000176532"/>
    </source>
</evidence>
<dbReference type="PANTHER" id="PTHR15162:SF7">
    <property type="entry name" value="SUCCINYLGLUTAMATE DESUCCINYLASE"/>
    <property type="match status" value="1"/>
</dbReference>
<proteinExistence type="predicted"/>
<dbReference type="Gene3D" id="3.40.630.10">
    <property type="entry name" value="Zn peptidases"/>
    <property type="match status" value="1"/>
</dbReference>
<comment type="cofactor">
    <cofactor evidence="1">
        <name>Zn(2+)</name>
        <dbReference type="ChEBI" id="CHEBI:29105"/>
    </cofactor>
</comment>
<evidence type="ECO:0000256" key="1">
    <source>
        <dbReference type="ARBA" id="ARBA00001947"/>
    </source>
</evidence>
<keyword evidence="4" id="KW-0862">Zinc</keyword>
<dbReference type="GO" id="GO:0046872">
    <property type="term" value="F:metal ion binding"/>
    <property type="evidence" value="ECO:0007669"/>
    <property type="project" value="UniProtKB-KW"/>
</dbReference>
<dbReference type="Pfam" id="PF24827">
    <property type="entry name" value="AstE_AspA_cat"/>
    <property type="match status" value="1"/>
</dbReference>
<evidence type="ECO:0000256" key="2">
    <source>
        <dbReference type="ARBA" id="ARBA00022723"/>
    </source>
</evidence>
<evidence type="ECO:0000256" key="4">
    <source>
        <dbReference type="ARBA" id="ARBA00022833"/>
    </source>
</evidence>
<dbReference type="InterPro" id="IPR050178">
    <property type="entry name" value="AspA/AstE_fam"/>
</dbReference>